<name>A0A3G1AYT2_9ARCH</name>
<dbReference type="EMBL" id="CP011097">
    <property type="protein sequence ID" value="AJZ75066.1"/>
    <property type="molecule type" value="Genomic_DNA"/>
</dbReference>
<accession>A0A3G1AYT2</accession>
<proteinExistence type="predicted"/>
<keyword evidence="2" id="KW-1185">Reference proteome</keyword>
<evidence type="ECO:0000313" key="2">
    <source>
        <dbReference type="Proteomes" id="UP000266745"/>
    </source>
</evidence>
<dbReference type="GeneID" id="24874786"/>
<dbReference type="RefSeq" id="WP_048187410.1">
    <property type="nucleotide sequence ID" value="NZ_CP011097.1"/>
</dbReference>
<gene>
    <name evidence="1" type="ORF">SU86_000150</name>
</gene>
<sequence>MMDPIFIIAIVFLVLGGAFGGYVVYHKETVIRPLEIEEHDAVVGMTCDDLKLKHETGQYWSFTNWKIANAKLCSCPNPPPQCTGGGGH</sequence>
<dbReference type="KEGG" id="tah:SU86_000150"/>
<protein>
    <submittedName>
        <fullName evidence="1">Uncharacterized protein</fullName>
    </submittedName>
</protein>
<dbReference type="AlphaFoldDB" id="A0A3G1AYT2"/>
<organism evidence="1 2">
    <name type="scientific">Candidatus Nitrosotenuis cloacae</name>
    <dbReference type="NCBI Taxonomy" id="1603555"/>
    <lineage>
        <taxon>Archaea</taxon>
        <taxon>Nitrososphaerota</taxon>
        <taxon>Candidatus Nitrosotenuis</taxon>
    </lineage>
</organism>
<dbReference type="STRING" id="1603555.SU86_000150"/>
<dbReference type="OrthoDB" id="6611at2157"/>
<evidence type="ECO:0000313" key="1">
    <source>
        <dbReference type="EMBL" id="AJZ75066.1"/>
    </source>
</evidence>
<reference evidence="1 2" key="1">
    <citation type="journal article" date="2016" name="Sci. Rep.">
        <title>A novel ammonia-oxidizing archaeon from wastewater treatment plant: Its enrichment, physiological and genomic characteristics.</title>
        <authorList>
            <person name="Li Y."/>
            <person name="Ding K."/>
            <person name="Wen X."/>
            <person name="Zhang B."/>
            <person name="Shen B."/>
            <person name="Yang Y."/>
        </authorList>
    </citation>
    <scope>NUCLEOTIDE SEQUENCE [LARGE SCALE GENOMIC DNA]</scope>
    <source>
        <strain evidence="1 2">SAT1</strain>
    </source>
</reference>
<dbReference type="Proteomes" id="UP000266745">
    <property type="component" value="Chromosome"/>
</dbReference>